<gene>
    <name evidence="3" type="ORF">IW245_002791</name>
</gene>
<evidence type="ECO:0000259" key="2">
    <source>
        <dbReference type="PROSITE" id="PS50943"/>
    </source>
</evidence>
<dbReference type="InterPro" id="IPR010982">
    <property type="entry name" value="Lambda_DNA-bd_dom_sf"/>
</dbReference>
<sequence>MSADLAERLRELWRLSGRSLRDLERATRTSNSSLSRYFAGKSIPPWSVVVELCRVTGHDPRPLRHLWERGRRGPHEPAGQQAQPRNFLPSDATGFTGRGAEKAALLAALAQARVVAVDGMGGVGKTALAVHVAHQVDCDTRLYIDLHGFTPGREPVRSEEALRILLTALEVPAGRIPDSGEERAALWRAELAPRRAVVLLDNAADADHVRPLLPGAGESAVIVTSRRRLVDLDEVSPISLDAMSTAEATDLFAAVAGADRVGCEPAATAAVVRLCGNLPLTVRVAAARLRHRPTWTVANLAERLRDGDMGVPGALEMSLRQLSPDERRMFHLLGAVPGADLDVYVAAALGDLPLAEVWARLDELVDTNLIQEPKAGRYRMHDLLRRMALTGGTDRDLALARLVDYYLVCTHTAAVALAHGGRSDPVRVAHPPAAVPALDDSDAALAWLDTEVDNILSTFDAVVAAGLDAAVCGLAITFRVYFGRRGGIARWKDMLAAAIPAAERLGDRHSQAALRHLHGVAAQWTGDLPEAVADFETSRRLTAEAGDVAGENQALRQLANVLADSGQFHRAVDVYREAVAGLAEPQFAQSQAFARAQMCEALLWLGRAGEVAGIARETLAVARAAGDPHLETLSLRQLGMAALMFGDTGQAVEHFRAGLALSRATGHRLREAGYLTELAVAERESGEMDLALAHHREAMDILDEVDEPAWELLARNPHGESLLAAGLVAEAERSHRRALELARANGARHIEAQAHRGIAAALAVGEPGSAEGRRHAEAAEAIAAELGITWPSRGPAGAAHPGPPGRHRPGRQGVADVAIASHVAGA</sequence>
<dbReference type="Pfam" id="PF13560">
    <property type="entry name" value="HTH_31"/>
    <property type="match status" value="1"/>
</dbReference>
<dbReference type="SMART" id="SM00028">
    <property type="entry name" value="TPR"/>
    <property type="match status" value="4"/>
</dbReference>
<dbReference type="GO" id="GO:0043531">
    <property type="term" value="F:ADP binding"/>
    <property type="evidence" value="ECO:0007669"/>
    <property type="project" value="InterPro"/>
</dbReference>
<dbReference type="Pfam" id="PF00931">
    <property type="entry name" value="NB-ARC"/>
    <property type="match status" value="1"/>
</dbReference>
<dbReference type="SUPFAM" id="SSF48452">
    <property type="entry name" value="TPR-like"/>
    <property type="match status" value="2"/>
</dbReference>
<dbReference type="PANTHER" id="PTHR47691:SF3">
    <property type="entry name" value="HTH-TYPE TRANSCRIPTIONAL REGULATOR RV0890C-RELATED"/>
    <property type="match status" value="1"/>
</dbReference>
<dbReference type="SUPFAM" id="SSF52540">
    <property type="entry name" value="P-loop containing nucleoside triphosphate hydrolases"/>
    <property type="match status" value="1"/>
</dbReference>
<dbReference type="PRINTS" id="PR00364">
    <property type="entry name" value="DISEASERSIST"/>
</dbReference>
<protein>
    <submittedName>
        <fullName evidence="3">Tetratricopeptide (TPR) repeat protein/transcriptional regulator with XRE-family HTH domain</fullName>
    </submittedName>
</protein>
<dbReference type="InterPro" id="IPR019734">
    <property type="entry name" value="TPR_rpt"/>
</dbReference>
<dbReference type="PANTHER" id="PTHR47691">
    <property type="entry name" value="REGULATOR-RELATED"/>
    <property type="match status" value="1"/>
</dbReference>
<dbReference type="SUPFAM" id="SSF47413">
    <property type="entry name" value="lambda repressor-like DNA-binding domains"/>
    <property type="match status" value="1"/>
</dbReference>
<dbReference type="Gene3D" id="1.25.40.10">
    <property type="entry name" value="Tetratricopeptide repeat domain"/>
    <property type="match status" value="2"/>
</dbReference>
<reference evidence="3" key="1">
    <citation type="submission" date="2020-11" db="EMBL/GenBank/DDBJ databases">
        <title>Sequencing the genomes of 1000 actinobacteria strains.</title>
        <authorList>
            <person name="Klenk H.-P."/>
        </authorList>
    </citation>
    <scope>NUCLEOTIDE SEQUENCE</scope>
    <source>
        <strain evidence="3">DSM 45356</strain>
    </source>
</reference>
<dbReference type="RefSeq" id="WP_197003554.1">
    <property type="nucleotide sequence ID" value="NZ_BONS01000016.1"/>
</dbReference>
<dbReference type="InterPro" id="IPR036388">
    <property type="entry name" value="WH-like_DNA-bd_sf"/>
</dbReference>
<dbReference type="AlphaFoldDB" id="A0A8J7GH47"/>
<proteinExistence type="predicted"/>
<dbReference type="InterPro" id="IPR002182">
    <property type="entry name" value="NB-ARC"/>
</dbReference>
<dbReference type="SMART" id="SM00530">
    <property type="entry name" value="HTH_XRE"/>
    <property type="match status" value="1"/>
</dbReference>
<evidence type="ECO:0000256" key="1">
    <source>
        <dbReference type="SAM" id="MobiDB-lite"/>
    </source>
</evidence>
<feature type="domain" description="HTH cro/C1-type" evidence="2">
    <location>
        <begin position="9"/>
        <end position="63"/>
    </location>
</feature>
<dbReference type="InterPro" id="IPR001387">
    <property type="entry name" value="Cro/C1-type_HTH"/>
</dbReference>
<dbReference type="InterPro" id="IPR027417">
    <property type="entry name" value="P-loop_NTPase"/>
</dbReference>
<keyword evidence="4" id="KW-1185">Reference proteome</keyword>
<dbReference type="GO" id="GO:0003677">
    <property type="term" value="F:DNA binding"/>
    <property type="evidence" value="ECO:0007669"/>
    <property type="project" value="InterPro"/>
</dbReference>
<dbReference type="CDD" id="cd00093">
    <property type="entry name" value="HTH_XRE"/>
    <property type="match status" value="1"/>
</dbReference>
<evidence type="ECO:0000313" key="3">
    <source>
        <dbReference type="EMBL" id="MBG6136597.1"/>
    </source>
</evidence>
<name>A0A8J7GH47_9ACTN</name>
<dbReference type="EMBL" id="JADOUF010000001">
    <property type="protein sequence ID" value="MBG6136597.1"/>
    <property type="molecule type" value="Genomic_DNA"/>
</dbReference>
<feature type="region of interest" description="Disordered" evidence="1">
    <location>
        <begin position="789"/>
        <end position="811"/>
    </location>
</feature>
<dbReference type="PROSITE" id="PS50943">
    <property type="entry name" value="HTH_CROC1"/>
    <property type="match status" value="1"/>
</dbReference>
<dbReference type="InterPro" id="IPR011990">
    <property type="entry name" value="TPR-like_helical_dom_sf"/>
</dbReference>
<evidence type="ECO:0000313" key="4">
    <source>
        <dbReference type="Proteomes" id="UP000622552"/>
    </source>
</evidence>
<dbReference type="Gene3D" id="1.10.10.10">
    <property type="entry name" value="Winged helix-like DNA-binding domain superfamily/Winged helix DNA-binding domain"/>
    <property type="match status" value="1"/>
</dbReference>
<comment type="caution">
    <text evidence="3">The sequence shown here is derived from an EMBL/GenBank/DDBJ whole genome shotgun (WGS) entry which is preliminary data.</text>
</comment>
<dbReference type="Gene3D" id="3.40.50.300">
    <property type="entry name" value="P-loop containing nucleotide triphosphate hydrolases"/>
    <property type="match status" value="1"/>
</dbReference>
<dbReference type="Proteomes" id="UP000622552">
    <property type="component" value="Unassembled WGS sequence"/>
</dbReference>
<accession>A0A8J7GH47</accession>
<organism evidence="3 4">
    <name type="scientific">Longispora fulva</name>
    <dbReference type="NCBI Taxonomy" id="619741"/>
    <lineage>
        <taxon>Bacteria</taxon>
        <taxon>Bacillati</taxon>
        <taxon>Actinomycetota</taxon>
        <taxon>Actinomycetes</taxon>
        <taxon>Micromonosporales</taxon>
        <taxon>Micromonosporaceae</taxon>
        <taxon>Longispora</taxon>
    </lineage>
</organism>